<accession>A0AAV9XKV5</accession>
<evidence type="ECO:0000313" key="2">
    <source>
        <dbReference type="Proteomes" id="UP001365542"/>
    </source>
</evidence>
<comment type="caution">
    <text evidence="1">The sequence shown here is derived from an EMBL/GenBank/DDBJ whole genome shotgun (WGS) entry which is preliminary data.</text>
</comment>
<name>A0AAV9XKV5_9PEZI</name>
<dbReference type="EMBL" id="JAVHJO010000002">
    <property type="protein sequence ID" value="KAK6542754.1"/>
    <property type="molecule type" value="Genomic_DNA"/>
</dbReference>
<dbReference type="SUPFAM" id="SSF50630">
    <property type="entry name" value="Acid proteases"/>
    <property type="match status" value="1"/>
</dbReference>
<dbReference type="Proteomes" id="UP001365542">
    <property type="component" value="Unassembled WGS sequence"/>
</dbReference>
<organism evidence="1 2">
    <name type="scientific">Orbilia ellipsospora</name>
    <dbReference type="NCBI Taxonomy" id="2528407"/>
    <lineage>
        <taxon>Eukaryota</taxon>
        <taxon>Fungi</taxon>
        <taxon>Dikarya</taxon>
        <taxon>Ascomycota</taxon>
        <taxon>Pezizomycotina</taxon>
        <taxon>Orbiliomycetes</taxon>
        <taxon>Orbiliales</taxon>
        <taxon>Orbiliaceae</taxon>
        <taxon>Orbilia</taxon>
    </lineage>
</organism>
<evidence type="ECO:0000313" key="1">
    <source>
        <dbReference type="EMBL" id="KAK6542754.1"/>
    </source>
</evidence>
<protein>
    <recommendedName>
        <fullName evidence="3">Peptidase A1 domain-containing protein</fullName>
    </recommendedName>
</protein>
<dbReference type="AlphaFoldDB" id="A0AAV9XKV5"/>
<dbReference type="Gene3D" id="2.40.70.10">
    <property type="entry name" value="Acid Proteases"/>
    <property type="match status" value="1"/>
</dbReference>
<evidence type="ECO:0008006" key="3">
    <source>
        <dbReference type="Google" id="ProtNLM"/>
    </source>
</evidence>
<sequence>MLNISAIGWVDDAYAPGEQIVTTYFAECEECFQTADSSYALRYSTQGLLASDIMVNNTTFVKRNMIRIVNGQNPRMAGLDGLLGLGRQGHALQSTVNFTTPLNVSNLSTYRNITRSSYFWKDTGFSTFATYFVPGNNTGAKPVLQFNVDENYGDTSKYYPVLGRESLPWFNCNNTFGQQSIWLPQPKPWNLLVGGISVDDTDYDPRVQWQAINGTSTIAKLPNGATSFSEVNTNYSNVAIFDSTSQWTRLHPNIVDRFYQKIPRASFDNGTYYVPCDIDEHSIPKLTISFEEVHNPLRLASKNARPGLAGVAIGFEVNKKEFVTKSSLSLGNETLCAGALQSIHRNPYGSPPSAYPDTQSVDMLLGQWAFKGWYLVFKWVENPVAPDTPWMIGIAQIAT</sequence>
<keyword evidence="2" id="KW-1185">Reference proteome</keyword>
<gene>
    <name evidence="1" type="ORF">TWF694_006695</name>
</gene>
<dbReference type="InterPro" id="IPR021109">
    <property type="entry name" value="Peptidase_aspartic_dom_sf"/>
</dbReference>
<proteinExistence type="predicted"/>
<reference evidence="1 2" key="1">
    <citation type="submission" date="2019-10" db="EMBL/GenBank/DDBJ databases">
        <authorList>
            <person name="Palmer J.M."/>
        </authorList>
    </citation>
    <scope>NUCLEOTIDE SEQUENCE [LARGE SCALE GENOMIC DNA]</scope>
    <source>
        <strain evidence="1 2">TWF694</strain>
    </source>
</reference>